<evidence type="ECO:0000259" key="2">
    <source>
        <dbReference type="Pfam" id="PF03629"/>
    </source>
</evidence>
<feature type="domain" description="Sialate O-acetylesterase" evidence="2">
    <location>
        <begin position="97"/>
        <end position="190"/>
    </location>
</feature>
<proteinExistence type="predicted"/>
<dbReference type="EMBL" id="LLYB01000065">
    <property type="protein sequence ID" value="KRR24008.1"/>
    <property type="molecule type" value="Genomic_DNA"/>
</dbReference>
<dbReference type="AlphaFoldDB" id="A0A0R3MV64"/>
<dbReference type="InterPro" id="IPR036514">
    <property type="entry name" value="SGNH_hydro_sf"/>
</dbReference>
<dbReference type="Proteomes" id="UP000051660">
    <property type="component" value="Unassembled WGS sequence"/>
</dbReference>
<dbReference type="InterPro" id="IPR005181">
    <property type="entry name" value="SASA"/>
</dbReference>
<protein>
    <recommendedName>
        <fullName evidence="2">Sialate O-acetylesterase domain-containing protein</fullName>
    </recommendedName>
</protein>
<evidence type="ECO:0000313" key="3">
    <source>
        <dbReference type="EMBL" id="KRR24008.1"/>
    </source>
</evidence>
<dbReference type="SUPFAM" id="SSF52266">
    <property type="entry name" value="SGNH hydrolase"/>
    <property type="match status" value="1"/>
</dbReference>
<dbReference type="Gene3D" id="3.40.50.1110">
    <property type="entry name" value="SGNH hydrolase"/>
    <property type="match status" value="1"/>
</dbReference>
<name>A0A0R3MV64_9BRAD</name>
<organism evidence="3 4">
    <name type="scientific">Bradyrhizobium lablabi</name>
    <dbReference type="NCBI Taxonomy" id="722472"/>
    <lineage>
        <taxon>Bacteria</taxon>
        <taxon>Pseudomonadati</taxon>
        <taxon>Pseudomonadota</taxon>
        <taxon>Alphaproteobacteria</taxon>
        <taxon>Hyphomicrobiales</taxon>
        <taxon>Nitrobacteraceae</taxon>
        <taxon>Bradyrhizobium</taxon>
    </lineage>
</organism>
<dbReference type="GO" id="GO:0016788">
    <property type="term" value="F:hydrolase activity, acting on ester bonds"/>
    <property type="evidence" value="ECO:0007669"/>
    <property type="project" value="UniProtKB-ARBA"/>
</dbReference>
<accession>A0A0R3MV64</accession>
<evidence type="ECO:0000256" key="1">
    <source>
        <dbReference type="ARBA" id="ARBA00022801"/>
    </source>
</evidence>
<reference evidence="3 4" key="1">
    <citation type="submission" date="2014-03" db="EMBL/GenBank/DDBJ databases">
        <title>Bradyrhizobium valentinum sp. nov., isolated from effective nodules of Lupinus mariae-josephae, a lupine endemic of basic-lime soils in Eastern Spain.</title>
        <authorList>
            <person name="Duran D."/>
            <person name="Rey L."/>
            <person name="Navarro A."/>
            <person name="Busquets A."/>
            <person name="Imperial J."/>
            <person name="Ruiz-Argueso T."/>
        </authorList>
    </citation>
    <scope>NUCLEOTIDE SEQUENCE [LARGE SCALE GENOMIC DNA]</scope>
    <source>
        <strain evidence="3 4">CCBAU 23086</strain>
    </source>
</reference>
<dbReference type="Pfam" id="PF03629">
    <property type="entry name" value="SASA"/>
    <property type="match status" value="1"/>
</dbReference>
<keyword evidence="1" id="KW-0378">Hydrolase</keyword>
<gene>
    <name evidence="3" type="ORF">CQ14_14720</name>
</gene>
<sequence>MRLVAFLAGGLLIGAIAGKLWTWDPRQVDWTAVAPPARIERPCLPVYGRTAVIVVHGQSNAGNFGSARHTARDGVDNFDPVTGKCFAAADPLLGTDGMGGSFATRLGDILIEARRYDRVILVPLAIGGASLFFLNNEGALVVTNGIAKLKAAGLTPTHILFQQGERDALETTSAEQYASLLHQLVKRFRDAGIDAPFYLSRSTKCDYARPTNIAAVRAGQLAAVDEALDVRQGPDTDTIGNEGRSSDGCHMNEIGTLANAALWAAFIK</sequence>
<evidence type="ECO:0000313" key="4">
    <source>
        <dbReference type="Proteomes" id="UP000051660"/>
    </source>
</evidence>
<comment type="caution">
    <text evidence="3">The sequence shown here is derived from an EMBL/GenBank/DDBJ whole genome shotgun (WGS) entry which is preliminary data.</text>
</comment>